<keyword evidence="5" id="KW-0560">Oxidoreductase</keyword>
<evidence type="ECO:0000313" key="9">
    <source>
        <dbReference type="Proteomes" id="UP000279259"/>
    </source>
</evidence>
<dbReference type="GO" id="GO:0071949">
    <property type="term" value="F:FAD binding"/>
    <property type="evidence" value="ECO:0007669"/>
    <property type="project" value="InterPro"/>
</dbReference>
<feature type="compositionally biased region" description="Polar residues" evidence="6">
    <location>
        <begin position="276"/>
        <end position="285"/>
    </location>
</feature>
<evidence type="ECO:0000256" key="3">
    <source>
        <dbReference type="ARBA" id="ARBA00022630"/>
    </source>
</evidence>
<keyword evidence="3" id="KW-0285">Flavoprotein</keyword>
<feature type="region of interest" description="Disordered" evidence="6">
    <location>
        <begin position="161"/>
        <end position="309"/>
    </location>
</feature>
<keyword evidence="4" id="KW-0274">FAD</keyword>
<feature type="compositionally biased region" description="Basic and acidic residues" evidence="6">
    <location>
        <begin position="263"/>
        <end position="273"/>
    </location>
</feature>
<dbReference type="InterPro" id="IPR016167">
    <property type="entry name" value="FAD-bd_PCMH_sub1"/>
</dbReference>
<dbReference type="InterPro" id="IPR012951">
    <property type="entry name" value="BBE"/>
</dbReference>
<evidence type="ECO:0000313" key="8">
    <source>
        <dbReference type="EMBL" id="RSH91091.1"/>
    </source>
</evidence>
<accession>A0A427YJ40</accession>
<feature type="compositionally biased region" description="Basic and acidic residues" evidence="6">
    <location>
        <begin position="193"/>
        <end position="203"/>
    </location>
</feature>
<dbReference type="Pfam" id="PF01565">
    <property type="entry name" value="FAD_binding_4"/>
    <property type="match status" value="1"/>
</dbReference>
<evidence type="ECO:0000256" key="6">
    <source>
        <dbReference type="SAM" id="MobiDB-lite"/>
    </source>
</evidence>
<dbReference type="PANTHER" id="PTHR42973">
    <property type="entry name" value="BINDING OXIDOREDUCTASE, PUTATIVE (AFU_ORTHOLOGUE AFUA_1G17690)-RELATED"/>
    <property type="match status" value="1"/>
</dbReference>
<dbReference type="GO" id="GO:0016491">
    <property type="term" value="F:oxidoreductase activity"/>
    <property type="evidence" value="ECO:0007669"/>
    <property type="project" value="UniProtKB-KW"/>
</dbReference>
<dbReference type="STRING" id="1890683.A0A427YJ40"/>
<feature type="region of interest" description="Disordered" evidence="6">
    <location>
        <begin position="719"/>
        <end position="739"/>
    </location>
</feature>
<dbReference type="InterPro" id="IPR006094">
    <property type="entry name" value="Oxid_FAD_bind_N"/>
</dbReference>
<feature type="compositionally biased region" description="Polar residues" evidence="6">
    <location>
        <begin position="216"/>
        <end position="242"/>
    </location>
</feature>
<evidence type="ECO:0000259" key="7">
    <source>
        <dbReference type="PROSITE" id="PS51387"/>
    </source>
</evidence>
<evidence type="ECO:0000256" key="2">
    <source>
        <dbReference type="ARBA" id="ARBA00005466"/>
    </source>
</evidence>
<evidence type="ECO:0000256" key="5">
    <source>
        <dbReference type="ARBA" id="ARBA00023002"/>
    </source>
</evidence>
<gene>
    <name evidence="8" type="ORF">EHS25_010267</name>
</gene>
<dbReference type="InterPro" id="IPR050416">
    <property type="entry name" value="FAD-linked_Oxidoreductase"/>
</dbReference>
<comment type="cofactor">
    <cofactor evidence="1">
        <name>FAD</name>
        <dbReference type="ChEBI" id="CHEBI:57692"/>
    </cofactor>
</comment>
<dbReference type="AlphaFoldDB" id="A0A427YJ40"/>
<feature type="compositionally biased region" description="Low complexity" evidence="6">
    <location>
        <begin position="249"/>
        <end position="261"/>
    </location>
</feature>
<dbReference type="SUPFAM" id="SSF56176">
    <property type="entry name" value="FAD-binding/transporter-associated domain-like"/>
    <property type="match status" value="2"/>
</dbReference>
<dbReference type="Gene3D" id="3.30.43.10">
    <property type="entry name" value="Uridine Diphospho-n-acetylenolpyruvylglucosamine Reductase, domain 2"/>
    <property type="match status" value="1"/>
</dbReference>
<dbReference type="Proteomes" id="UP000279259">
    <property type="component" value="Unassembled WGS sequence"/>
</dbReference>
<sequence length="827" mass="88086">MTVNNSELLDLPSGSSSNPLVKPYPFVLHPLPTPQISPEDTVAGLRRALAGNGNGAEVWAREDPEFRSGVTIFNGAIKPQAFALVKPRNAQDVSQTIKFAREHDLEISVKAGGTGVHGWSIAGHIILDVILLDEVSIGLPSEGRSLYETFQVIDSAPARPSLAIPRDGSYSSKRSASEAMDGSGSGDADGDADGSRGKRRLDLGDIDEGVTERSQSRGSGDVSMSGSNFSTDGGSGEPSRTGSADGVRSSTTPATSATSASGHESKGSMREGEAVISSSVPTQSLGGSGSGSGSSSSSSNRGRMTYVNPSPTTTSAFPFISTSFGAGSSSSTSYLSSSFLPESRLVLNTNPDPPPYALVTFGAGVRSKQLDNITATSPYGAFHIPTSAFPVGSGQFLLGGFGFMGRKYGLAMDNLVEAEVVLADGRVVWVGEGGKHEGDWKEGESPEELWWGIRGAGPVLGVVTRFRAKAYYVPSVFAGNFIYLFDKETTPSLLRHVRDCIKGSPRSLYANIIMTAGPPGAPAIVVIQLCFSGSRAEGETYVQAIGSWEGGRCLFQDFSERTFERQQLAVEEILKGGQGRKWFIKSDMLQSLTDEVIDETCGRFHEVPDGCTWLFEFTGGSAMADVKDSVFPTSHREAMFTVAALHQWGHDEPPVEDTRCVTTADYWINEVIHTNSPGGPLPCFLQSATEQSVASVFGDNYERLVRLKDQLDPTHFFKHAMWPPNRGQEGSSQPQDGMELDEQGELHSVPSALNGKQVPPRQSDTPRTVEGVVLAALADGPGKDIVEREDMRQLGEIEKAIATEGVKSAGQVLKAVAKERGESLGQP</sequence>
<keyword evidence="9" id="KW-1185">Reference proteome</keyword>
<dbReference type="InterPro" id="IPR016169">
    <property type="entry name" value="FAD-bd_PCMH_sub2"/>
</dbReference>
<dbReference type="Gene3D" id="3.30.465.10">
    <property type="match status" value="1"/>
</dbReference>
<dbReference type="Pfam" id="PF08031">
    <property type="entry name" value="BBE"/>
    <property type="match status" value="1"/>
</dbReference>
<evidence type="ECO:0000256" key="4">
    <source>
        <dbReference type="ARBA" id="ARBA00022827"/>
    </source>
</evidence>
<organism evidence="8 9">
    <name type="scientific">Saitozyma podzolica</name>
    <dbReference type="NCBI Taxonomy" id="1890683"/>
    <lineage>
        <taxon>Eukaryota</taxon>
        <taxon>Fungi</taxon>
        <taxon>Dikarya</taxon>
        <taxon>Basidiomycota</taxon>
        <taxon>Agaricomycotina</taxon>
        <taxon>Tremellomycetes</taxon>
        <taxon>Tremellales</taxon>
        <taxon>Trimorphomycetaceae</taxon>
        <taxon>Saitozyma</taxon>
    </lineage>
</organism>
<comment type="caution">
    <text evidence="8">The sequence shown here is derived from an EMBL/GenBank/DDBJ whole genome shotgun (WGS) entry which is preliminary data.</text>
</comment>
<name>A0A427YJ40_9TREE</name>
<evidence type="ECO:0000256" key="1">
    <source>
        <dbReference type="ARBA" id="ARBA00001974"/>
    </source>
</evidence>
<proteinExistence type="inferred from homology"/>
<dbReference type="OrthoDB" id="9996127at2759"/>
<comment type="similarity">
    <text evidence="2">Belongs to the oxygen-dependent FAD-linked oxidoreductase family.</text>
</comment>
<dbReference type="Gene3D" id="3.40.462.20">
    <property type="match status" value="1"/>
</dbReference>
<protein>
    <recommendedName>
        <fullName evidence="7">FAD-binding PCMH-type domain-containing protein</fullName>
    </recommendedName>
</protein>
<dbReference type="PROSITE" id="PS51387">
    <property type="entry name" value="FAD_PCMH"/>
    <property type="match status" value="1"/>
</dbReference>
<dbReference type="InterPro" id="IPR016166">
    <property type="entry name" value="FAD-bd_PCMH"/>
</dbReference>
<dbReference type="InterPro" id="IPR036318">
    <property type="entry name" value="FAD-bd_PCMH-like_sf"/>
</dbReference>
<reference evidence="8 9" key="1">
    <citation type="submission" date="2018-11" db="EMBL/GenBank/DDBJ databases">
        <title>Genome sequence of Saitozyma podzolica DSM 27192.</title>
        <authorList>
            <person name="Aliyu H."/>
            <person name="Gorte O."/>
            <person name="Ochsenreither K."/>
        </authorList>
    </citation>
    <scope>NUCLEOTIDE SEQUENCE [LARGE SCALE GENOMIC DNA]</scope>
    <source>
        <strain evidence="8 9">DSM 27192</strain>
    </source>
</reference>
<feature type="domain" description="FAD-binding PCMH-type" evidence="7">
    <location>
        <begin position="255"/>
        <end position="473"/>
    </location>
</feature>
<dbReference type="PANTHER" id="PTHR42973:SF39">
    <property type="entry name" value="FAD-BINDING PCMH-TYPE DOMAIN-CONTAINING PROTEIN"/>
    <property type="match status" value="1"/>
</dbReference>
<dbReference type="EMBL" id="RSCD01000009">
    <property type="protein sequence ID" value="RSH91091.1"/>
    <property type="molecule type" value="Genomic_DNA"/>
</dbReference>